<accession>A0AAD2JPG7</accession>
<feature type="compositionally biased region" description="Polar residues" evidence="4">
    <location>
        <begin position="252"/>
        <end position="268"/>
    </location>
</feature>
<comment type="similarity">
    <text evidence="1">Belongs to the AAA ATPase family.</text>
</comment>
<dbReference type="Gene3D" id="3.40.50.300">
    <property type="entry name" value="P-loop containing nucleotide triphosphate hydrolases"/>
    <property type="match status" value="1"/>
</dbReference>
<reference evidence="6" key="1">
    <citation type="submission" date="2023-08" db="EMBL/GenBank/DDBJ databases">
        <authorList>
            <person name="Audoor S."/>
            <person name="Bilcke G."/>
        </authorList>
    </citation>
    <scope>NUCLEOTIDE SEQUENCE</scope>
</reference>
<feature type="compositionally biased region" description="Acidic residues" evidence="4">
    <location>
        <begin position="119"/>
        <end position="129"/>
    </location>
</feature>
<evidence type="ECO:0000313" key="7">
    <source>
        <dbReference type="Proteomes" id="UP001295423"/>
    </source>
</evidence>
<evidence type="ECO:0000256" key="3">
    <source>
        <dbReference type="ARBA" id="ARBA00022840"/>
    </source>
</evidence>
<feature type="compositionally biased region" description="Polar residues" evidence="4">
    <location>
        <begin position="177"/>
        <end position="204"/>
    </location>
</feature>
<dbReference type="InterPro" id="IPR050304">
    <property type="entry name" value="MT-severing_AAA_ATPase"/>
</dbReference>
<comment type="caution">
    <text evidence="6">The sequence shown here is derived from an EMBL/GenBank/DDBJ whole genome shotgun (WGS) entry which is preliminary data.</text>
</comment>
<evidence type="ECO:0000256" key="4">
    <source>
        <dbReference type="SAM" id="MobiDB-lite"/>
    </source>
</evidence>
<evidence type="ECO:0000259" key="5">
    <source>
        <dbReference type="SMART" id="SM00382"/>
    </source>
</evidence>
<dbReference type="SUPFAM" id="SSF52540">
    <property type="entry name" value="P-loop containing nucleoside triphosphate hydrolases"/>
    <property type="match status" value="1"/>
</dbReference>
<evidence type="ECO:0000256" key="1">
    <source>
        <dbReference type="ARBA" id="ARBA00006914"/>
    </source>
</evidence>
<dbReference type="FunFam" id="1.10.8.60:FF:000022">
    <property type="entry name" value="Fidgetin like 1"/>
    <property type="match status" value="1"/>
</dbReference>
<protein>
    <recommendedName>
        <fullName evidence="5">AAA+ ATPase domain-containing protein</fullName>
    </recommendedName>
</protein>
<dbReference type="GO" id="GO:0016887">
    <property type="term" value="F:ATP hydrolysis activity"/>
    <property type="evidence" value="ECO:0007669"/>
    <property type="project" value="InterPro"/>
</dbReference>
<keyword evidence="3" id="KW-0067">ATP-binding</keyword>
<dbReference type="GO" id="GO:0005524">
    <property type="term" value="F:ATP binding"/>
    <property type="evidence" value="ECO:0007669"/>
    <property type="project" value="UniProtKB-KW"/>
</dbReference>
<keyword evidence="7" id="KW-1185">Reference proteome</keyword>
<dbReference type="PANTHER" id="PTHR23074:SF17">
    <property type="entry name" value="FIDGETIN-LIKE PROTEIN 1"/>
    <property type="match status" value="1"/>
</dbReference>
<dbReference type="PROSITE" id="PS00674">
    <property type="entry name" value="AAA"/>
    <property type="match status" value="1"/>
</dbReference>
<name>A0AAD2JPG7_9STRA</name>
<dbReference type="AlphaFoldDB" id="A0AAD2JPG7"/>
<feature type="compositionally biased region" description="Polar residues" evidence="4">
    <location>
        <begin position="219"/>
        <end position="237"/>
    </location>
</feature>
<dbReference type="InterPro" id="IPR027417">
    <property type="entry name" value="P-loop_NTPase"/>
</dbReference>
<dbReference type="InterPro" id="IPR015415">
    <property type="entry name" value="Spast_Vps4_C"/>
</dbReference>
<dbReference type="InterPro" id="IPR003593">
    <property type="entry name" value="AAA+_ATPase"/>
</dbReference>
<dbReference type="InterPro" id="IPR003959">
    <property type="entry name" value="ATPase_AAA_core"/>
</dbReference>
<dbReference type="Pfam" id="PF09336">
    <property type="entry name" value="Vps4_C"/>
    <property type="match status" value="1"/>
</dbReference>
<feature type="compositionally biased region" description="Polar residues" evidence="4">
    <location>
        <begin position="346"/>
        <end position="355"/>
    </location>
</feature>
<dbReference type="Proteomes" id="UP001295423">
    <property type="component" value="Unassembled WGS sequence"/>
</dbReference>
<feature type="compositionally biased region" description="Polar residues" evidence="4">
    <location>
        <begin position="277"/>
        <end position="294"/>
    </location>
</feature>
<dbReference type="Pfam" id="PF00004">
    <property type="entry name" value="AAA"/>
    <property type="match status" value="1"/>
</dbReference>
<feature type="domain" description="AAA+ ATPase" evidence="5">
    <location>
        <begin position="452"/>
        <end position="588"/>
    </location>
</feature>
<keyword evidence="2" id="KW-0547">Nucleotide-binding</keyword>
<dbReference type="InterPro" id="IPR003960">
    <property type="entry name" value="ATPase_AAA_CS"/>
</dbReference>
<dbReference type="PANTHER" id="PTHR23074">
    <property type="entry name" value="AAA DOMAIN-CONTAINING"/>
    <property type="match status" value="1"/>
</dbReference>
<sequence length="703" mass="77636">MDYESLNEELISIYQKNSKNSDGFADQILSRAARLGVLQAAMLEDSNATIDPSIVALLSQTIEEVTIAATANSQALENYLPVRQAPQEGFGSREISSLDAEGFFEEYPECMKVLPETDSTSDSDSDDSSVVEVVSSRRPRKNLKLGNPQQELKLSSTQTKNNSVQNASISAPPPQQSRPISNPYQKRAQPNINNRGLDSRSNPYAKNAAQSNAFVYTQETQDQSDTAVRKTASNSQLRQHHQQQHHAYGNPIANSSWDNHQQQQNPFQTAKEIAHGNDNQNNYHQHAPPTSNDGWNRYSDPNDRYGNPHNAYPPLQEEVETAEHGGPSIPDSLKRKFQPPKRVENSQRGGKSSVGSCPVPKRSGGGVQIARPTSSSSRADNGANVDDQEELPEELQHLDKELVKKIQNEIMESGDKITFDDIAGLDEAKQTVQEVVCWPMKRPDLFTGLRRAPNGLLLYGPPGTGKTLIGKAIAHESGATFFSISSSSLTSKWIGEGEKLVRTLFAVAAFRQPAVVFIDEIDSLLTQRKASENEASRRIKTEFLVQLDGTGTTGQGRVLVIGATNRPQELDEAARRRFTKRLYIPLPAEMDRSILLQVMLKTNNHILSIEEVQKLARETDGFSGADLKALCTDAAMGPIRQLGDRALTIDVKDVPAISYKHFRKSLKGTKPSVAPSDLIQYEEWDKVYGTNRASEEDSSSDEE</sequence>
<evidence type="ECO:0000313" key="6">
    <source>
        <dbReference type="EMBL" id="CAJ1969426.1"/>
    </source>
</evidence>
<dbReference type="SMART" id="SM00382">
    <property type="entry name" value="AAA"/>
    <property type="match status" value="1"/>
</dbReference>
<feature type="region of interest" description="Disordered" evidence="4">
    <location>
        <begin position="219"/>
        <end position="389"/>
    </location>
</feature>
<organism evidence="6 7">
    <name type="scientific">Cylindrotheca closterium</name>
    <dbReference type="NCBI Taxonomy" id="2856"/>
    <lineage>
        <taxon>Eukaryota</taxon>
        <taxon>Sar</taxon>
        <taxon>Stramenopiles</taxon>
        <taxon>Ochrophyta</taxon>
        <taxon>Bacillariophyta</taxon>
        <taxon>Bacillariophyceae</taxon>
        <taxon>Bacillariophycidae</taxon>
        <taxon>Bacillariales</taxon>
        <taxon>Bacillariaceae</taxon>
        <taxon>Cylindrotheca</taxon>
    </lineage>
</organism>
<feature type="region of interest" description="Disordered" evidence="4">
    <location>
        <begin position="115"/>
        <end position="204"/>
    </location>
</feature>
<dbReference type="Gene3D" id="1.10.8.60">
    <property type="match status" value="1"/>
</dbReference>
<feature type="compositionally biased region" description="Polar residues" evidence="4">
    <location>
        <begin position="147"/>
        <end position="169"/>
    </location>
</feature>
<evidence type="ECO:0000256" key="2">
    <source>
        <dbReference type="ARBA" id="ARBA00022741"/>
    </source>
</evidence>
<dbReference type="EMBL" id="CAKOGP040002424">
    <property type="protein sequence ID" value="CAJ1969426.1"/>
    <property type="molecule type" value="Genomic_DNA"/>
</dbReference>
<dbReference type="FunFam" id="3.40.50.300:FF:000093">
    <property type="entry name" value="Fidgetin-like 1"/>
    <property type="match status" value="1"/>
</dbReference>
<proteinExistence type="inferred from homology"/>
<dbReference type="Pfam" id="PF17862">
    <property type="entry name" value="AAA_lid_3"/>
    <property type="match status" value="1"/>
</dbReference>
<dbReference type="InterPro" id="IPR041569">
    <property type="entry name" value="AAA_lid_3"/>
</dbReference>
<gene>
    <name evidence="6" type="ORF">CYCCA115_LOCUS23702</name>
</gene>